<feature type="transmembrane region" description="Helical" evidence="5">
    <location>
        <begin position="27"/>
        <end position="44"/>
    </location>
</feature>
<keyword evidence="2 5" id="KW-0812">Transmembrane</keyword>
<dbReference type="GO" id="GO:0016765">
    <property type="term" value="F:transferase activity, transferring alkyl or aryl (other than methyl) groups"/>
    <property type="evidence" value="ECO:0007669"/>
    <property type="project" value="InterPro"/>
</dbReference>
<protein>
    <submittedName>
        <fullName evidence="6">Uncharacterized protein</fullName>
    </submittedName>
</protein>
<feature type="transmembrane region" description="Helical" evidence="5">
    <location>
        <begin position="115"/>
        <end position="133"/>
    </location>
</feature>
<organism evidence="6">
    <name type="scientific">marine sediment metagenome</name>
    <dbReference type="NCBI Taxonomy" id="412755"/>
    <lineage>
        <taxon>unclassified sequences</taxon>
        <taxon>metagenomes</taxon>
        <taxon>ecological metagenomes</taxon>
    </lineage>
</organism>
<evidence type="ECO:0000256" key="1">
    <source>
        <dbReference type="ARBA" id="ARBA00004141"/>
    </source>
</evidence>
<comment type="caution">
    <text evidence="6">The sequence shown here is derived from an EMBL/GenBank/DDBJ whole genome shotgun (WGS) entry which is preliminary data.</text>
</comment>
<dbReference type="InterPro" id="IPR000537">
    <property type="entry name" value="UbiA_prenyltransferase"/>
</dbReference>
<evidence type="ECO:0000256" key="2">
    <source>
        <dbReference type="ARBA" id="ARBA00022692"/>
    </source>
</evidence>
<dbReference type="EMBL" id="BART01018481">
    <property type="protein sequence ID" value="GAG75312.1"/>
    <property type="molecule type" value="Genomic_DNA"/>
</dbReference>
<proteinExistence type="predicted"/>
<feature type="transmembrane region" description="Helical" evidence="5">
    <location>
        <begin position="51"/>
        <end position="69"/>
    </location>
</feature>
<sequence length="137" mass="15153">MAETSCRYDFTGIARLKLFWALSRTPHGLLDMCTAALASLLWLGDFPSFKIIGLGLITVFAGYTAVYALNDVIGYRSDKKKVQQGNLREIDDCEDLDAMLVRHPLARGLLSFKEGLVWAVAWALLALIGAYLLNPIC</sequence>
<accession>X1B1U1</accession>
<comment type="subcellular location">
    <subcellularLocation>
        <location evidence="1">Membrane</location>
        <topology evidence="1">Multi-pass membrane protein</topology>
    </subcellularLocation>
</comment>
<evidence type="ECO:0000256" key="3">
    <source>
        <dbReference type="ARBA" id="ARBA00022989"/>
    </source>
</evidence>
<keyword evidence="3 5" id="KW-1133">Transmembrane helix</keyword>
<evidence type="ECO:0000256" key="4">
    <source>
        <dbReference type="ARBA" id="ARBA00023136"/>
    </source>
</evidence>
<evidence type="ECO:0000256" key="5">
    <source>
        <dbReference type="SAM" id="Phobius"/>
    </source>
</evidence>
<dbReference type="Pfam" id="PF01040">
    <property type="entry name" value="UbiA"/>
    <property type="match status" value="1"/>
</dbReference>
<evidence type="ECO:0000313" key="6">
    <source>
        <dbReference type="EMBL" id="GAG75312.1"/>
    </source>
</evidence>
<keyword evidence="4 5" id="KW-0472">Membrane</keyword>
<dbReference type="AlphaFoldDB" id="X1B1U1"/>
<dbReference type="Gene3D" id="1.10.357.140">
    <property type="entry name" value="UbiA prenyltransferase"/>
    <property type="match status" value="1"/>
</dbReference>
<reference evidence="6" key="1">
    <citation type="journal article" date="2014" name="Front. Microbiol.">
        <title>High frequency of phylogenetically diverse reductive dehalogenase-homologous genes in deep subseafloor sedimentary metagenomes.</title>
        <authorList>
            <person name="Kawai M."/>
            <person name="Futagami T."/>
            <person name="Toyoda A."/>
            <person name="Takaki Y."/>
            <person name="Nishi S."/>
            <person name="Hori S."/>
            <person name="Arai W."/>
            <person name="Tsubouchi T."/>
            <person name="Morono Y."/>
            <person name="Uchiyama I."/>
            <person name="Ito T."/>
            <person name="Fujiyama A."/>
            <person name="Inagaki F."/>
            <person name="Takami H."/>
        </authorList>
    </citation>
    <scope>NUCLEOTIDE SEQUENCE</scope>
    <source>
        <strain evidence="6">Expedition CK06-06</strain>
    </source>
</reference>
<name>X1B1U1_9ZZZZ</name>
<gene>
    <name evidence="6" type="ORF">S01H4_34873</name>
</gene>
<dbReference type="GO" id="GO:0016020">
    <property type="term" value="C:membrane"/>
    <property type="evidence" value="ECO:0007669"/>
    <property type="project" value="UniProtKB-SubCell"/>
</dbReference>
<feature type="non-terminal residue" evidence="6">
    <location>
        <position position="137"/>
    </location>
</feature>
<dbReference type="InterPro" id="IPR044878">
    <property type="entry name" value="UbiA_sf"/>
</dbReference>